<dbReference type="InterPro" id="IPR001564">
    <property type="entry name" value="Nucleoside_diP_kinase"/>
</dbReference>
<evidence type="ECO:0000256" key="14">
    <source>
        <dbReference type="HAMAP-Rule" id="MF_00451"/>
    </source>
</evidence>
<keyword evidence="6 14" id="KW-0597">Phosphoprotein</keyword>
<proteinExistence type="inferred from homology"/>
<dbReference type="GO" id="GO:0006228">
    <property type="term" value="P:UTP biosynthetic process"/>
    <property type="evidence" value="ECO:0007669"/>
    <property type="project" value="UniProtKB-UniRule"/>
</dbReference>
<comment type="subcellular location">
    <subcellularLocation>
        <location evidence="1 14">Cytoplasm</location>
    </subcellularLocation>
</comment>
<comment type="catalytic activity">
    <reaction evidence="14">
        <text>a 2'-deoxyribonucleoside 5'-diphosphate + ATP = a 2'-deoxyribonucleoside 5'-triphosphate + ADP</text>
        <dbReference type="Rhea" id="RHEA:44640"/>
        <dbReference type="ChEBI" id="CHEBI:30616"/>
        <dbReference type="ChEBI" id="CHEBI:61560"/>
        <dbReference type="ChEBI" id="CHEBI:73316"/>
        <dbReference type="ChEBI" id="CHEBI:456216"/>
        <dbReference type="EC" id="2.7.4.6"/>
    </reaction>
</comment>
<evidence type="ECO:0000256" key="16">
    <source>
        <dbReference type="RuleBase" id="RU004011"/>
    </source>
</evidence>
<dbReference type="PANTHER" id="PTHR46161">
    <property type="entry name" value="NUCLEOSIDE DIPHOSPHATE KINASE"/>
    <property type="match status" value="1"/>
</dbReference>
<accession>A0A231MXU0</accession>
<dbReference type="GO" id="GO:0006183">
    <property type="term" value="P:GTP biosynthetic process"/>
    <property type="evidence" value="ECO:0007669"/>
    <property type="project" value="UniProtKB-UniRule"/>
</dbReference>
<evidence type="ECO:0000256" key="10">
    <source>
        <dbReference type="ARBA" id="ARBA00022777"/>
    </source>
</evidence>
<comment type="function">
    <text evidence="14">Major role in the synthesis of nucleoside triphosphates other than ATP. The ATP gamma phosphate is transferred to the NDP beta phosphate via a ping-pong mechanism, using a phosphorylated active-site intermediate.</text>
</comment>
<dbReference type="RefSeq" id="WP_094040148.1">
    <property type="nucleotide sequence ID" value="NZ_CP012621.1"/>
</dbReference>
<dbReference type="EC" id="2.7.4.6" evidence="3 14"/>
<evidence type="ECO:0000256" key="15">
    <source>
        <dbReference type="PROSITE-ProRule" id="PRU00706"/>
    </source>
</evidence>
<dbReference type="GO" id="GO:0005524">
    <property type="term" value="F:ATP binding"/>
    <property type="evidence" value="ECO:0007669"/>
    <property type="project" value="UniProtKB-UniRule"/>
</dbReference>
<feature type="binding site" evidence="14 15">
    <location>
        <position position="59"/>
    </location>
    <ligand>
        <name>ATP</name>
        <dbReference type="ChEBI" id="CHEBI:30616"/>
    </ligand>
</feature>
<evidence type="ECO:0000256" key="5">
    <source>
        <dbReference type="ARBA" id="ARBA00022490"/>
    </source>
</evidence>
<evidence type="ECO:0000256" key="6">
    <source>
        <dbReference type="ARBA" id="ARBA00022553"/>
    </source>
</evidence>
<feature type="active site" description="Pros-phosphohistidine intermediate" evidence="14 15">
    <location>
        <position position="117"/>
    </location>
</feature>
<dbReference type="PROSITE" id="PS51374">
    <property type="entry name" value="NDPK_LIKE"/>
    <property type="match status" value="1"/>
</dbReference>
<evidence type="ECO:0000256" key="13">
    <source>
        <dbReference type="ARBA" id="ARBA00023080"/>
    </source>
</evidence>
<keyword evidence="12 14" id="KW-0460">Magnesium</keyword>
<keyword evidence="11 14" id="KW-0067">ATP-binding</keyword>
<evidence type="ECO:0000313" key="18">
    <source>
        <dbReference type="Proteomes" id="UP000217763"/>
    </source>
</evidence>
<sequence length="143" mass="15669">MALERTFSIIKPDAVAKNLIGAIYQRFEAAGLKIVAAKMVHLSREQAEGFYAEHSERPFFKALVDFMTSGPVMVQVLEGEDAVRRNREIMGATNPADALAGTLRADYANSIDENAVHGSDAAASAAREIAYFFSDEEICPRTR</sequence>
<feature type="binding site" evidence="14 15">
    <location>
        <position position="11"/>
    </location>
    <ligand>
        <name>ATP</name>
        <dbReference type="ChEBI" id="CHEBI:30616"/>
    </ligand>
</feature>
<evidence type="ECO:0000256" key="3">
    <source>
        <dbReference type="ARBA" id="ARBA00012966"/>
    </source>
</evidence>
<evidence type="ECO:0000313" key="17">
    <source>
        <dbReference type="EMBL" id="ATG74678.1"/>
    </source>
</evidence>
<evidence type="ECO:0000256" key="1">
    <source>
        <dbReference type="ARBA" id="ARBA00004496"/>
    </source>
</evidence>
<dbReference type="NCBIfam" id="NF001908">
    <property type="entry name" value="PRK00668.1"/>
    <property type="match status" value="1"/>
</dbReference>
<dbReference type="InterPro" id="IPR034907">
    <property type="entry name" value="NDK-like_dom"/>
</dbReference>
<keyword evidence="9 14" id="KW-0547">Nucleotide-binding</keyword>
<feature type="binding site" evidence="14 15">
    <location>
        <position position="93"/>
    </location>
    <ligand>
        <name>ATP</name>
        <dbReference type="ChEBI" id="CHEBI:30616"/>
    </ligand>
</feature>
<keyword evidence="10 14" id="KW-0418">Kinase</keyword>
<dbReference type="CDD" id="cd04413">
    <property type="entry name" value="NDPk_I"/>
    <property type="match status" value="1"/>
</dbReference>
<keyword evidence="7 14" id="KW-0808">Transferase</keyword>
<evidence type="ECO:0000256" key="7">
    <source>
        <dbReference type="ARBA" id="ARBA00022679"/>
    </source>
</evidence>
<keyword evidence="13 14" id="KW-0546">Nucleotide metabolism</keyword>
<dbReference type="GO" id="GO:0004550">
    <property type="term" value="F:nucleoside diphosphate kinase activity"/>
    <property type="evidence" value="ECO:0007669"/>
    <property type="project" value="UniProtKB-UniRule"/>
</dbReference>
<name>A0A231MXU0_9GAMM</name>
<dbReference type="Proteomes" id="UP000217763">
    <property type="component" value="Chromosome"/>
</dbReference>
<feature type="binding site" evidence="14 15">
    <location>
        <position position="87"/>
    </location>
    <ligand>
        <name>ATP</name>
        <dbReference type="ChEBI" id="CHEBI:30616"/>
    </ligand>
</feature>
<evidence type="ECO:0000256" key="12">
    <source>
        <dbReference type="ARBA" id="ARBA00022842"/>
    </source>
</evidence>
<comment type="subunit">
    <text evidence="14">Homotetramer.</text>
</comment>
<keyword evidence="18" id="KW-1185">Reference proteome</keyword>
<evidence type="ECO:0000256" key="9">
    <source>
        <dbReference type="ARBA" id="ARBA00022741"/>
    </source>
</evidence>
<evidence type="ECO:0000256" key="2">
    <source>
        <dbReference type="ARBA" id="ARBA00008142"/>
    </source>
</evidence>
<dbReference type="GO" id="GO:0046872">
    <property type="term" value="F:metal ion binding"/>
    <property type="evidence" value="ECO:0007669"/>
    <property type="project" value="UniProtKB-KW"/>
</dbReference>
<dbReference type="SMART" id="SM00562">
    <property type="entry name" value="NDK"/>
    <property type="match status" value="1"/>
</dbReference>
<protein>
    <recommendedName>
        <fullName evidence="4 14">Nucleoside diphosphate kinase</fullName>
        <shortName evidence="14">NDK</shortName>
        <shortName evidence="14">NDP kinase</shortName>
        <ecNumber evidence="3 14">2.7.4.6</ecNumber>
    </recommendedName>
    <alternativeName>
        <fullName evidence="14">Nucleoside-2-P kinase</fullName>
    </alternativeName>
</protein>
<comment type="cofactor">
    <cofactor evidence="14">
        <name>Mg(2+)</name>
        <dbReference type="ChEBI" id="CHEBI:18420"/>
    </cofactor>
</comment>
<evidence type="ECO:0000256" key="11">
    <source>
        <dbReference type="ARBA" id="ARBA00022840"/>
    </source>
</evidence>
<dbReference type="OrthoDB" id="9801161at2"/>
<dbReference type="AlphaFoldDB" id="A0A231MXU0"/>
<feature type="binding site" evidence="14 15">
    <location>
        <position position="104"/>
    </location>
    <ligand>
        <name>ATP</name>
        <dbReference type="ChEBI" id="CHEBI:30616"/>
    </ligand>
</feature>
<evidence type="ECO:0000256" key="8">
    <source>
        <dbReference type="ARBA" id="ARBA00022723"/>
    </source>
</evidence>
<comment type="catalytic activity">
    <reaction evidence="14">
        <text>a ribonucleoside 5'-diphosphate + ATP = a ribonucleoside 5'-triphosphate + ADP</text>
        <dbReference type="Rhea" id="RHEA:18113"/>
        <dbReference type="ChEBI" id="CHEBI:30616"/>
        <dbReference type="ChEBI" id="CHEBI:57930"/>
        <dbReference type="ChEBI" id="CHEBI:61557"/>
        <dbReference type="ChEBI" id="CHEBI:456216"/>
        <dbReference type="EC" id="2.7.4.6"/>
    </reaction>
</comment>
<evidence type="ECO:0000256" key="4">
    <source>
        <dbReference type="ARBA" id="ARBA00017632"/>
    </source>
</evidence>
<dbReference type="PRINTS" id="PR01243">
    <property type="entry name" value="NUCDPKINASE"/>
</dbReference>
<dbReference type="InterPro" id="IPR036850">
    <property type="entry name" value="NDK-like_dom_sf"/>
</dbReference>
<organism evidence="17 18">
    <name type="scientific">Zobellella denitrificans</name>
    <dbReference type="NCBI Taxonomy" id="347534"/>
    <lineage>
        <taxon>Bacteria</taxon>
        <taxon>Pseudomonadati</taxon>
        <taxon>Pseudomonadota</taxon>
        <taxon>Gammaproteobacteria</taxon>
        <taxon>Aeromonadales</taxon>
        <taxon>Aeromonadaceae</taxon>
        <taxon>Zobellella</taxon>
    </lineage>
</organism>
<gene>
    <name evidence="14" type="primary">ndk</name>
    <name evidence="17" type="ORF">AN401_13105</name>
</gene>
<comment type="similarity">
    <text evidence="2 14 15 16">Belongs to the NDK family.</text>
</comment>
<keyword evidence="8 14" id="KW-0479">Metal-binding</keyword>
<dbReference type="KEGG" id="zdf:AN401_13105"/>
<dbReference type="EMBL" id="CP012621">
    <property type="protein sequence ID" value="ATG74678.1"/>
    <property type="molecule type" value="Genomic_DNA"/>
</dbReference>
<dbReference type="Pfam" id="PF00334">
    <property type="entry name" value="NDK"/>
    <property type="match status" value="1"/>
</dbReference>
<feature type="binding site" evidence="14 15">
    <location>
        <position position="114"/>
    </location>
    <ligand>
        <name>ATP</name>
        <dbReference type="ChEBI" id="CHEBI:30616"/>
    </ligand>
</feature>
<dbReference type="FunFam" id="3.30.70.141:FF:000001">
    <property type="entry name" value="Nucleoside diphosphate kinase"/>
    <property type="match status" value="1"/>
</dbReference>
<dbReference type="HAMAP" id="MF_00451">
    <property type="entry name" value="NDP_kinase"/>
    <property type="match status" value="1"/>
</dbReference>
<keyword evidence="5 14" id="KW-0963">Cytoplasm</keyword>
<dbReference type="SUPFAM" id="SSF54919">
    <property type="entry name" value="Nucleoside diphosphate kinase, NDK"/>
    <property type="match status" value="1"/>
</dbReference>
<dbReference type="Gene3D" id="3.30.70.141">
    <property type="entry name" value="Nucleoside diphosphate kinase-like domain"/>
    <property type="match status" value="1"/>
</dbReference>
<dbReference type="PANTHER" id="PTHR46161:SF3">
    <property type="entry name" value="NUCLEOSIDE DIPHOSPHATE KINASE DDB_G0292928-RELATED"/>
    <property type="match status" value="1"/>
</dbReference>
<dbReference type="GO" id="GO:0006241">
    <property type="term" value="P:CTP biosynthetic process"/>
    <property type="evidence" value="ECO:0007669"/>
    <property type="project" value="UniProtKB-UniRule"/>
</dbReference>
<dbReference type="GO" id="GO:0005737">
    <property type="term" value="C:cytoplasm"/>
    <property type="evidence" value="ECO:0007669"/>
    <property type="project" value="UniProtKB-SubCell"/>
</dbReference>
<reference evidence="18" key="1">
    <citation type="submission" date="2015-09" db="EMBL/GenBank/DDBJ databases">
        <authorList>
            <person name="Shao Z."/>
            <person name="Wang L."/>
        </authorList>
    </citation>
    <scope>NUCLEOTIDE SEQUENCE [LARGE SCALE GENOMIC DNA]</scope>
    <source>
        <strain evidence="18">F13-1</strain>
    </source>
</reference>